<dbReference type="Proteomes" id="UP001596976">
    <property type="component" value="Unassembled WGS sequence"/>
</dbReference>
<keyword evidence="2" id="KW-1185">Reference proteome</keyword>
<organism evidence="1 2">
    <name type="scientific">Savagea faecisuis</name>
    <dbReference type="NCBI Taxonomy" id="1274803"/>
    <lineage>
        <taxon>Bacteria</taxon>
        <taxon>Bacillati</taxon>
        <taxon>Bacillota</taxon>
        <taxon>Bacilli</taxon>
        <taxon>Bacillales</taxon>
        <taxon>Caryophanaceae</taxon>
        <taxon>Savagea</taxon>
    </lineage>
</organism>
<comment type="caution">
    <text evidence="1">The sequence shown here is derived from an EMBL/GenBank/DDBJ whole genome shotgun (WGS) entry which is preliminary data.</text>
</comment>
<gene>
    <name evidence="1" type="ORF">ACFQ0V_09660</name>
</gene>
<evidence type="ECO:0000313" key="2">
    <source>
        <dbReference type="Proteomes" id="UP001596976"/>
    </source>
</evidence>
<dbReference type="EMBL" id="JBHTJF010000034">
    <property type="protein sequence ID" value="MFD0944008.1"/>
    <property type="molecule type" value="Genomic_DNA"/>
</dbReference>
<protein>
    <submittedName>
        <fullName evidence="1">Uncharacterized protein</fullName>
    </submittedName>
</protein>
<proteinExistence type="predicted"/>
<evidence type="ECO:0000313" key="1">
    <source>
        <dbReference type="EMBL" id="MFD0944008.1"/>
    </source>
</evidence>
<accession>A0ABW3GXW5</accession>
<dbReference type="RefSeq" id="WP_381012785.1">
    <property type="nucleotide sequence ID" value="NZ_JBHTJF010000034.1"/>
</dbReference>
<name>A0ABW3GXW5_9BACL</name>
<sequence>MLNWKALYYLHKRNEASSEQYVQWAIREMESGIDEENVVALACLDFIQPLNHFEVLEAFTYLLESEVYRIPTEEQAALAYIRFLFQQMMGWWQDDLKLLKQIIVIAREEGLAIEFELYGIEERVEEVVYGDNVEKWMEGEINTYLQEQLSALYTKLFLSPSLQMLIGEVVERIEHEPTLILFGNPFRLVISGAWHLRKGSEVIGGSGEDCFGEVKRALQNELISYVDYDEATSLLTLQMGAYTLHVFRNVTSHRGWEIYM</sequence>
<reference evidence="2" key="1">
    <citation type="journal article" date="2019" name="Int. J. Syst. Evol. Microbiol.">
        <title>The Global Catalogue of Microorganisms (GCM) 10K type strain sequencing project: providing services to taxonomists for standard genome sequencing and annotation.</title>
        <authorList>
            <consortium name="The Broad Institute Genomics Platform"/>
            <consortium name="The Broad Institute Genome Sequencing Center for Infectious Disease"/>
            <person name="Wu L."/>
            <person name="Ma J."/>
        </authorList>
    </citation>
    <scope>NUCLEOTIDE SEQUENCE [LARGE SCALE GENOMIC DNA]</scope>
    <source>
        <strain evidence="2">CCUG 63563</strain>
    </source>
</reference>